<dbReference type="AlphaFoldDB" id="A0A5Q4VB25"/>
<dbReference type="Gene3D" id="3.30.2310.20">
    <property type="entry name" value="RelE-like"/>
    <property type="match status" value="1"/>
</dbReference>
<sequence>MKVRILHSARKDMMEAYHFYERQADGLGTYFLDVIFSDIDSLQFFAGIYAPFFKDYRRLLSKRFPFAIYYLLENEKVSVHAVLDCRRHPAWIRKKLS</sequence>
<dbReference type="Proteomes" id="UP000321899">
    <property type="component" value="Unassembled WGS sequence"/>
</dbReference>
<dbReference type="EMBL" id="VDMB01000007">
    <property type="protein sequence ID" value="TYT74954.1"/>
    <property type="molecule type" value="Genomic_DNA"/>
</dbReference>
<keyword evidence="2" id="KW-1185">Reference proteome</keyword>
<proteinExistence type="predicted"/>
<evidence type="ECO:0000313" key="2">
    <source>
        <dbReference type="Proteomes" id="UP000321899"/>
    </source>
</evidence>
<reference evidence="1 2" key="1">
    <citation type="submission" date="2019-06" db="EMBL/GenBank/DDBJ databases">
        <title>Desulfobotulus mexicanus sp. nov., a novel sulfate-reducing bacterium isolated from the sediment of an alkaline crater lake in Mexico.</title>
        <authorList>
            <person name="Hirschler-Rea A."/>
        </authorList>
    </citation>
    <scope>NUCLEOTIDE SEQUENCE [LARGE SCALE GENOMIC DNA]</scope>
    <source>
        <strain evidence="1 2">PAR22N</strain>
    </source>
</reference>
<dbReference type="OrthoDB" id="199685at2"/>
<protein>
    <submittedName>
        <fullName evidence="1">Type II toxin-antitoxin system RelE/ParE family toxin</fullName>
    </submittedName>
</protein>
<name>A0A5Q4VB25_9BACT</name>
<organism evidence="1 2">
    <name type="scientific">Desulfobotulus mexicanus</name>
    <dbReference type="NCBI Taxonomy" id="2586642"/>
    <lineage>
        <taxon>Bacteria</taxon>
        <taxon>Pseudomonadati</taxon>
        <taxon>Thermodesulfobacteriota</taxon>
        <taxon>Desulfobacteria</taxon>
        <taxon>Desulfobacterales</taxon>
        <taxon>Desulfobacteraceae</taxon>
        <taxon>Desulfobotulus</taxon>
    </lineage>
</organism>
<evidence type="ECO:0000313" key="1">
    <source>
        <dbReference type="EMBL" id="TYT74954.1"/>
    </source>
</evidence>
<comment type="caution">
    <text evidence="1">The sequence shown here is derived from an EMBL/GenBank/DDBJ whole genome shotgun (WGS) entry which is preliminary data.</text>
</comment>
<dbReference type="RefSeq" id="WP_139447859.1">
    <property type="nucleotide sequence ID" value="NZ_VDMB01000007.1"/>
</dbReference>
<dbReference type="InterPro" id="IPR035093">
    <property type="entry name" value="RelE/ParE_toxin_dom_sf"/>
</dbReference>
<gene>
    <name evidence="1" type="ORF">FIM25_07470</name>
</gene>
<accession>A0A5Q4VB25</accession>